<dbReference type="Gene3D" id="1.25.40.20">
    <property type="entry name" value="Ankyrin repeat-containing domain"/>
    <property type="match status" value="1"/>
</dbReference>
<feature type="repeat" description="ANK" evidence="3">
    <location>
        <begin position="33"/>
        <end position="55"/>
    </location>
</feature>
<dbReference type="PANTHER" id="PTHR24198:SF194">
    <property type="entry name" value="INVERSIN-A"/>
    <property type="match status" value="1"/>
</dbReference>
<dbReference type="PANTHER" id="PTHR24198">
    <property type="entry name" value="ANKYRIN REPEAT AND PROTEIN KINASE DOMAIN-CONTAINING PROTEIN"/>
    <property type="match status" value="1"/>
</dbReference>
<evidence type="ECO:0000256" key="2">
    <source>
        <dbReference type="ARBA" id="ARBA00023043"/>
    </source>
</evidence>
<feature type="non-terminal residue" evidence="4">
    <location>
        <position position="1"/>
    </location>
</feature>
<dbReference type="AlphaFoldDB" id="A0A2J6SED8"/>
<dbReference type="EMBL" id="KZ613936">
    <property type="protein sequence ID" value="PMD49127.1"/>
    <property type="molecule type" value="Genomic_DNA"/>
</dbReference>
<dbReference type="STRING" id="1095630.A0A2J6SED8"/>
<evidence type="ECO:0000256" key="1">
    <source>
        <dbReference type="ARBA" id="ARBA00022737"/>
    </source>
</evidence>
<dbReference type="Pfam" id="PF12796">
    <property type="entry name" value="Ank_2"/>
    <property type="match status" value="1"/>
</dbReference>
<name>A0A2J6SED8_9HELO</name>
<dbReference type="PRINTS" id="PR01415">
    <property type="entry name" value="ANKYRIN"/>
</dbReference>
<keyword evidence="2 3" id="KW-0040">ANK repeat</keyword>
<accession>A0A2J6SED8</accession>
<dbReference type="SUPFAM" id="SSF48403">
    <property type="entry name" value="Ankyrin repeat"/>
    <property type="match status" value="1"/>
</dbReference>
<feature type="repeat" description="ANK" evidence="3">
    <location>
        <begin position="1"/>
        <end position="32"/>
    </location>
</feature>
<sequence length="84" mass="9037">GRTPLHWAAKHGHSNVIADLLRSGANPAEQTRNGRSALHWAASRGHQSVVEILFSDDRVDAGCQSQNGWTALHWAACSGNRAVV</sequence>
<reference evidence="4 5" key="1">
    <citation type="submission" date="2016-04" db="EMBL/GenBank/DDBJ databases">
        <title>A degradative enzymes factory behind the ericoid mycorrhizal symbiosis.</title>
        <authorList>
            <consortium name="DOE Joint Genome Institute"/>
            <person name="Martino E."/>
            <person name="Morin E."/>
            <person name="Grelet G."/>
            <person name="Kuo A."/>
            <person name="Kohler A."/>
            <person name="Daghino S."/>
            <person name="Barry K."/>
            <person name="Choi C."/>
            <person name="Cichocki N."/>
            <person name="Clum A."/>
            <person name="Copeland A."/>
            <person name="Hainaut M."/>
            <person name="Haridas S."/>
            <person name="Labutti K."/>
            <person name="Lindquist E."/>
            <person name="Lipzen A."/>
            <person name="Khouja H.-R."/>
            <person name="Murat C."/>
            <person name="Ohm R."/>
            <person name="Olson A."/>
            <person name="Spatafora J."/>
            <person name="Veneault-Fourrey C."/>
            <person name="Henrissat B."/>
            <person name="Grigoriev I."/>
            <person name="Martin F."/>
            <person name="Perotto S."/>
        </authorList>
    </citation>
    <scope>NUCLEOTIDE SEQUENCE [LARGE SCALE GENOMIC DNA]</scope>
    <source>
        <strain evidence="4 5">E</strain>
    </source>
</reference>
<proteinExistence type="predicted"/>
<keyword evidence="5" id="KW-1185">Reference proteome</keyword>
<gene>
    <name evidence="4" type="ORF">K444DRAFT_472357</name>
</gene>
<dbReference type="PROSITE" id="PS50297">
    <property type="entry name" value="ANK_REP_REGION"/>
    <property type="match status" value="2"/>
</dbReference>
<evidence type="ECO:0000313" key="4">
    <source>
        <dbReference type="EMBL" id="PMD49127.1"/>
    </source>
</evidence>
<protein>
    <submittedName>
        <fullName evidence="4">Ankyrin</fullName>
    </submittedName>
</protein>
<dbReference type="GeneID" id="36580972"/>
<feature type="non-terminal residue" evidence="4">
    <location>
        <position position="84"/>
    </location>
</feature>
<dbReference type="InterPro" id="IPR036770">
    <property type="entry name" value="Ankyrin_rpt-contain_sf"/>
</dbReference>
<evidence type="ECO:0000256" key="3">
    <source>
        <dbReference type="PROSITE-ProRule" id="PRU00023"/>
    </source>
</evidence>
<keyword evidence="1" id="KW-0677">Repeat</keyword>
<dbReference type="SMART" id="SM00248">
    <property type="entry name" value="ANK"/>
    <property type="match status" value="2"/>
</dbReference>
<evidence type="ECO:0000313" key="5">
    <source>
        <dbReference type="Proteomes" id="UP000235371"/>
    </source>
</evidence>
<dbReference type="Proteomes" id="UP000235371">
    <property type="component" value="Unassembled WGS sequence"/>
</dbReference>
<dbReference type="InterPro" id="IPR002110">
    <property type="entry name" value="Ankyrin_rpt"/>
</dbReference>
<dbReference type="OrthoDB" id="341259at2759"/>
<organism evidence="4 5">
    <name type="scientific">Hyaloscypha bicolor E</name>
    <dbReference type="NCBI Taxonomy" id="1095630"/>
    <lineage>
        <taxon>Eukaryota</taxon>
        <taxon>Fungi</taxon>
        <taxon>Dikarya</taxon>
        <taxon>Ascomycota</taxon>
        <taxon>Pezizomycotina</taxon>
        <taxon>Leotiomycetes</taxon>
        <taxon>Helotiales</taxon>
        <taxon>Hyaloscyphaceae</taxon>
        <taxon>Hyaloscypha</taxon>
        <taxon>Hyaloscypha bicolor</taxon>
    </lineage>
</organism>
<dbReference type="PROSITE" id="PS50088">
    <property type="entry name" value="ANK_REPEAT"/>
    <property type="match status" value="2"/>
</dbReference>
<dbReference type="InParanoid" id="A0A2J6SED8"/>
<dbReference type="RefSeq" id="XP_024726031.1">
    <property type="nucleotide sequence ID" value="XM_024872892.1"/>
</dbReference>